<keyword evidence="4 5" id="KW-0413">Isomerase</keyword>
<dbReference type="GO" id="GO:0160148">
    <property type="term" value="F:tRNA pseudouridine(55) synthase activity"/>
    <property type="evidence" value="ECO:0007669"/>
    <property type="project" value="UniProtKB-EC"/>
</dbReference>
<dbReference type="FunFam" id="3.30.2350.10:FF:000011">
    <property type="entry name" value="tRNA pseudouridine synthase B"/>
    <property type="match status" value="1"/>
</dbReference>
<evidence type="ECO:0000313" key="8">
    <source>
        <dbReference type="EMBL" id="KGX88401.1"/>
    </source>
</evidence>
<evidence type="ECO:0000256" key="1">
    <source>
        <dbReference type="ARBA" id="ARBA00000385"/>
    </source>
</evidence>
<gene>
    <name evidence="5 8" type="primary">truB</name>
    <name evidence="8" type="ORF">N784_06980</name>
</gene>
<dbReference type="CDD" id="cd02573">
    <property type="entry name" value="PseudoU_synth_EcTruB"/>
    <property type="match status" value="1"/>
</dbReference>
<evidence type="ECO:0000256" key="3">
    <source>
        <dbReference type="ARBA" id="ARBA00022694"/>
    </source>
</evidence>
<dbReference type="HAMAP" id="MF_01080">
    <property type="entry name" value="TruB_bact"/>
    <property type="match status" value="1"/>
</dbReference>
<feature type="domain" description="Pseudouridine synthase II N-terminal" evidence="6">
    <location>
        <begin position="23"/>
        <end position="178"/>
    </location>
</feature>
<name>A0A0A5G5J9_9BACI</name>
<sequence>MDGILPLWKPKGMTSHDCVFKLRKMLHTKKVGHTGTLDPEVEGVLPMCIGMATKVASYITESNKVYEAEVTLGFSTETEDGEGEVVERKKVSQPISLNEIQHVLQSFVGTITQIPPLYSAVRVNGMRLYEYARQGIPVERPERQVIIHQIELLSNQVKYEADTATFRLRIICSKGTYIRTLCVNIGEALGYPAHMSQLVRTASGSFEQEDAYTLEQIEQVVQEQKLVNILLPIDRGVRHLSRISISNEEENKIYNGAVLPIPNPVPETDPFCIVNEQQRLLAIYKIHPRKPAFMKPARVFHYD</sequence>
<dbReference type="RefSeq" id="WP_036831883.1">
    <property type="nucleotide sequence ID" value="NZ_AVPG01000002.1"/>
</dbReference>
<dbReference type="STRING" id="1385512.N784_06980"/>
<evidence type="ECO:0000259" key="6">
    <source>
        <dbReference type="Pfam" id="PF01509"/>
    </source>
</evidence>
<proteinExistence type="inferred from homology"/>
<dbReference type="PANTHER" id="PTHR13767:SF2">
    <property type="entry name" value="PSEUDOURIDYLATE SYNTHASE TRUB1"/>
    <property type="match status" value="1"/>
</dbReference>
<dbReference type="Pfam" id="PF16198">
    <property type="entry name" value="TruB_C_2"/>
    <property type="match status" value="1"/>
</dbReference>
<dbReference type="Gene3D" id="3.30.2350.10">
    <property type="entry name" value="Pseudouridine synthase"/>
    <property type="match status" value="1"/>
</dbReference>
<dbReference type="GO" id="GO:1990481">
    <property type="term" value="P:mRNA pseudouridine synthesis"/>
    <property type="evidence" value="ECO:0007669"/>
    <property type="project" value="TreeGrafter"/>
</dbReference>
<protein>
    <recommendedName>
        <fullName evidence="5">tRNA pseudouridine synthase B</fullName>
        <ecNumber evidence="5">5.4.99.25</ecNumber>
    </recommendedName>
    <alternativeName>
        <fullName evidence="5">tRNA pseudouridine(55) synthase</fullName>
        <shortName evidence="5">Psi55 synthase</shortName>
    </alternativeName>
    <alternativeName>
        <fullName evidence="5">tRNA pseudouridylate synthase</fullName>
    </alternativeName>
    <alternativeName>
        <fullName evidence="5">tRNA-uridine isomerase</fullName>
    </alternativeName>
</protein>
<dbReference type="GO" id="GO:0003723">
    <property type="term" value="F:RNA binding"/>
    <property type="evidence" value="ECO:0007669"/>
    <property type="project" value="InterPro"/>
</dbReference>
<feature type="active site" description="Nucleophile" evidence="5">
    <location>
        <position position="38"/>
    </location>
</feature>
<feature type="domain" description="tRNA pseudouridylate synthase B C-terminal" evidence="7">
    <location>
        <begin position="179"/>
        <end position="237"/>
    </location>
</feature>
<organism evidence="8 9">
    <name type="scientific">Pontibacillus litoralis JSM 072002</name>
    <dbReference type="NCBI Taxonomy" id="1385512"/>
    <lineage>
        <taxon>Bacteria</taxon>
        <taxon>Bacillati</taxon>
        <taxon>Bacillota</taxon>
        <taxon>Bacilli</taxon>
        <taxon>Bacillales</taxon>
        <taxon>Bacillaceae</taxon>
        <taxon>Pontibacillus</taxon>
    </lineage>
</organism>
<dbReference type="InterPro" id="IPR020103">
    <property type="entry name" value="PsdUridine_synth_cat_dom_sf"/>
</dbReference>
<comment type="caution">
    <text evidence="8">The sequence shown here is derived from an EMBL/GenBank/DDBJ whole genome shotgun (WGS) entry which is preliminary data.</text>
</comment>
<accession>A0A0A5G5J9</accession>
<dbReference type="Proteomes" id="UP000030401">
    <property type="component" value="Unassembled WGS sequence"/>
</dbReference>
<evidence type="ECO:0000256" key="2">
    <source>
        <dbReference type="ARBA" id="ARBA00005642"/>
    </source>
</evidence>
<comment type="catalytic activity">
    <reaction evidence="1 5">
        <text>uridine(55) in tRNA = pseudouridine(55) in tRNA</text>
        <dbReference type="Rhea" id="RHEA:42532"/>
        <dbReference type="Rhea" id="RHEA-COMP:10101"/>
        <dbReference type="Rhea" id="RHEA-COMP:10102"/>
        <dbReference type="ChEBI" id="CHEBI:65314"/>
        <dbReference type="ChEBI" id="CHEBI:65315"/>
        <dbReference type="EC" id="5.4.99.25"/>
    </reaction>
</comment>
<dbReference type="AlphaFoldDB" id="A0A0A5G5J9"/>
<evidence type="ECO:0000256" key="5">
    <source>
        <dbReference type="HAMAP-Rule" id="MF_01080"/>
    </source>
</evidence>
<dbReference type="OrthoDB" id="9802309at2"/>
<evidence type="ECO:0000256" key="4">
    <source>
        <dbReference type="ARBA" id="ARBA00023235"/>
    </source>
</evidence>
<dbReference type="PANTHER" id="PTHR13767">
    <property type="entry name" value="TRNA-PSEUDOURIDINE SYNTHASE"/>
    <property type="match status" value="1"/>
</dbReference>
<comment type="similarity">
    <text evidence="2 5">Belongs to the pseudouridine synthase TruB family. Type 1 subfamily.</text>
</comment>
<keyword evidence="9" id="KW-1185">Reference proteome</keyword>
<keyword evidence="3 5" id="KW-0819">tRNA processing</keyword>
<dbReference type="NCBIfam" id="TIGR00431">
    <property type="entry name" value="TruB"/>
    <property type="match status" value="1"/>
</dbReference>
<dbReference type="eggNOG" id="COG0130">
    <property type="taxonomic scope" value="Bacteria"/>
</dbReference>
<comment type="function">
    <text evidence="5">Responsible for synthesis of pseudouridine from uracil-55 in the psi GC loop of transfer RNAs.</text>
</comment>
<dbReference type="GO" id="GO:0031119">
    <property type="term" value="P:tRNA pseudouridine synthesis"/>
    <property type="evidence" value="ECO:0007669"/>
    <property type="project" value="UniProtKB-UniRule"/>
</dbReference>
<dbReference type="SUPFAM" id="SSF55120">
    <property type="entry name" value="Pseudouridine synthase"/>
    <property type="match status" value="1"/>
</dbReference>
<dbReference type="EMBL" id="AVPG01000002">
    <property type="protein sequence ID" value="KGX88401.1"/>
    <property type="molecule type" value="Genomic_DNA"/>
</dbReference>
<reference evidence="8 9" key="1">
    <citation type="submission" date="2013-08" db="EMBL/GenBank/DDBJ databases">
        <authorList>
            <person name="Huang J."/>
            <person name="Wang G."/>
        </authorList>
    </citation>
    <scope>NUCLEOTIDE SEQUENCE [LARGE SCALE GENOMIC DNA]</scope>
    <source>
        <strain evidence="8 9">JSM 072002</strain>
    </source>
</reference>
<evidence type="ECO:0000313" key="9">
    <source>
        <dbReference type="Proteomes" id="UP000030401"/>
    </source>
</evidence>
<dbReference type="InterPro" id="IPR002501">
    <property type="entry name" value="PsdUridine_synth_N"/>
</dbReference>
<dbReference type="EC" id="5.4.99.25" evidence="5"/>
<dbReference type="InterPro" id="IPR014780">
    <property type="entry name" value="tRNA_psdUridine_synth_TruB"/>
</dbReference>
<evidence type="ECO:0000259" key="7">
    <source>
        <dbReference type="Pfam" id="PF16198"/>
    </source>
</evidence>
<dbReference type="InterPro" id="IPR032819">
    <property type="entry name" value="TruB_C"/>
</dbReference>
<dbReference type="Pfam" id="PF01509">
    <property type="entry name" value="TruB_N"/>
    <property type="match status" value="1"/>
</dbReference>